<sequence>MHLDKMLEWIKKCKYLPENDLKQLCDYVCDILVCEPNVIPVPSPVSIC</sequence>
<organism evidence="1">
    <name type="scientific">Oikopleura dioica</name>
    <name type="common">Tunicate</name>
    <dbReference type="NCBI Taxonomy" id="34765"/>
    <lineage>
        <taxon>Eukaryota</taxon>
        <taxon>Metazoa</taxon>
        <taxon>Chordata</taxon>
        <taxon>Tunicata</taxon>
        <taxon>Appendicularia</taxon>
        <taxon>Copelata</taxon>
        <taxon>Oikopleuridae</taxon>
        <taxon>Oikopleura</taxon>
    </lineage>
</organism>
<dbReference type="AlphaFoldDB" id="E4Z6M3"/>
<dbReference type="EMBL" id="FN658131">
    <property type="protein sequence ID" value="CBY43351.1"/>
    <property type="molecule type" value="Genomic_DNA"/>
</dbReference>
<dbReference type="SUPFAM" id="SSF56300">
    <property type="entry name" value="Metallo-dependent phosphatases"/>
    <property type="match status" value="1"/>
</dbReference>
<proteinExistence type="predicted"/>
<gene>
    <name evidence="1" type="ORF">GSOID_T00027938001</name>
</gene>
<dbReference type="Gene3D" id="3.60.21.10">
    <property type="match status" value="1"/>
</dbReference>
<feature type="non-terminal residue" evidence="1">
    <location>
        <position position="48"/>
    </location>
</feature>
<evidence type="ECO:0000313" key="1">
    <source>
        <dbReference type="EMBL" id="CBY43351.1"/>
    </source>
</evidence>
<accession>E4Z6M3</accession>
<name>E4Z6M3_OIKDI</name>
<dbReference type="InterPro" id="IPR029052">
    <property type="entry name" value="Metallo-depent_PP-like"/>
</dbReference>
<protein>
    <submittedName>
        <fullName evidence="1">Uncharacterized protein</fullName>
    </submittedName>
</protein>
<reference evidence="1" key="1">
    <citation type="journal article" date="2010" name="Science">
        <title>Plasticity of animal genome architecture unmasked by rapid evolution of a pelagic tunicate.</title>
        <authorList>
            <person name="Denoeud F."/>
            <person name="Henriet S."/>
            <person name="Mungpakdee S."/>
            <person name="Aury J.M."/>
            <person name="Da Silva C."/>
            <person name="Brinkmann H."/>
            <person name="Mikhaleva J."/>
            <person name="Olsen L.C."/>
            <person name="Jubin C."/>
            <person name="Canestro C."/>
            <person name="Bouquet J.M."/>
            <person name="Danks G."/>
            <person name="Poulain J."/>
            <person name="Campsteijn C."/>
            <person name="Adamski M."/>
            <person name="Cross I."/>
            <person name="Yadetie F."/>
            <person name="Muffato M."/>
            <person name="Louis A."/>
            <person name="Butcher S."/>
            <person name="Tsagkogeorga G."/>
            <person name="Konrad A."/>
            <person name="Singh S."/>
            <person name="Jensen M.F."/>
            <person name="Cong E.H."/>
            <person name="Eikeseth-Otteraa H."/>
            <person name="Noel B."/>
            <person name="Anthouard V."/>
            <person name="Porcel B.M."/>
            <person name="Kachouri-Lafond R."/>
            <person name="Nishino A."/>
            <person name="Ugolini M."/>
            <person name="Chourrout P."/>
            <person name="Nishida H."/>
            <person name="Aasland R."/>
            <person name="Huzurbazar S."/>
            <person name="Westhof E."/>
            <person name="Delsuc F."/>
            <person name="Lehrach H."/>
            <person name="Reinhardt R."/>
            <person name="Weissenbach J."/>
            <person name="Roy S.W."/>
            <person name="Artiguenave F."/>
            <person name="Postlethwait J.H."/>
            <person name="Manak J.R."/>
            <person name="Thompson E.M."/>
            <person name="Jaillon O."/>
            <person name="Du Pasquier L."/>
            <person name="Boudinot P."/>
            <person name="Liberles D.A."/>
            <person name="Volff J.N."/>
            <person name="Philippe H."/>
            <person name="Lenhard B."/>
            <person name="Roest Crollius H."/>
            <person name="Wincker P."/>
            <person name="Chourrout D."/>
        </authorList>
    </citation>
    <scope>NUCLEOTIDE SEQUENCE [LARGE SCALE GENOMIC DNA]</scope>
</reference>
<dbReference type="Proteomes" id="UP000011014">
    <property type="component" value="Unassembled WGS sequence"/>
</dbReference>